<name>A0ABS8WTD6_DATST</name>
<sequence>MGKLLIFLCLTAQTTACRNCPLWGSPLTVLKYVYKGEGLNVLAEVCPTTGPTPILIPTVTAQTTACRNCPLWGSPLTVLKRVYKGEPRLPLVEIVRFGARPSRFYNASTRERDSTSSLRCRAVGGANLSEEAESLRGTRFKTVRGEPQRGKFLQAVVWDFTVTRDGDTWYQSRCRADGGTNLSEDAESLRGTRFKTVRGVPQSGQFLQAVVWAVTIGIRAGAGPVVGQTSARTLSPYGG</sequence>
<feature type="signal peptide" evidence="1">
    <location>
        <begin position="1"/>
        <end position="16"/>
    </location>
</feature>
<feature type="non-terminal residue" evidence="2">
    <location>
        <position position="239"/>
    </location>
</feature>
<gene>
    <name evidence="2" type="ORF">HAX54_001882</name>
</gene>
<organism evidence="2 3">
    <name type="scientific">Datura stramonium</name>
    <name type="common">Jimsonweed</name>
    <name type="synonym">Common thornapple</name>
    <dbReference type="NCBI Taxonomy" id="4076"/>
    <lineage>
        <taxon>Eukaryota</taxon>
        <taxon>Viridiplantae</taxon>
        <taxon>Streptophyta</taxon>
        <taxon>Embryophyta</taxon>
        <taxon>Tracheophyta</taxon>
        <taxon>Spermatophyta</taxon>
        <taxon>Magnoliopsida</taxon>
        <taxon>eudicotyledons</taxon>
        <taxon>Gunneridae</taxon>
        <taxon>Pentapetalae</taxon>
        <taxon>asterids</taxon>
        <taxon>lamiids</taxon>
        <taxon>Solanales</taxon>
        <taxon>Solanaceae</taxon>
        <taxon>Solanoideae</taxon>
        <taxon>Datureae</taxon>
        <taxon>Datura</taxon>
    </lineage>
</organism>
<keyword evidence="1" id="KW-0732">Signal</keyword>
<evidence type="ECO:0000313" key="3">
    <source>
        <dbReference type="Proteomes" id="UP000823775"/>
    </source>
</evidence>
<protein>
    <submittedName>
        <fullName evidence="2">Uncharacterized protein</fullName>
    </submittedName>
</protein>
<keyword evidence="3" id="KW-1185">Reference proteome</keyword>
<feature type="chain" id="PRO_5045365632" evidence="1">
    <location>
        <begin position="17"/>
        <end position="239"/>
    </location>
</feature>
<dbReference type="EMBL" id="JACEIK010010794">
    <property type="protein sequence ID" value="MCE3215328.1"/>
    <property type="molecule type" value="Genomic_DNA"/>
</dbReference>
<proteinExistence type="predicted"/>
<evidence type="ECO:0000313" key="2">
    <source>
        <dbReference type="EMBL" id="MCE3215328.1"/>
    </source>
</evidence>
<evidence type="ECO:0000256" key="1">
    <source>
        <dbReference type="SAM" id="SignalP"/>
    </source>
</evidence>
<dbReference type="Proteomes" id="UP000823775">
    <property type="component" value="Unassembled WGS sequence"/>
</dbReference>
<reference evidence="2 3" key="1">
    <citation type="journal article" date="2021" name="BMC Genomics">
        <title>Datura genome reveals duplications of psychoactive alkaloid biosynthetic genes and high mutation rate following tissue culture.</title>
        <authorList>
            <person name="Rajewski A."/>
            <person name="Carter-House D."/>
            <person name="Stajich J."/>
            <person name="Litt A."/>
        </authorList>
    </citation>
    <scope>NUCLEOTIDE SEQUENCE [LARGE SCALE GENOMIC DNA]</scope>
    <source>
        <strain evidence="2">AR-01</strain>
    </source>
</reference>
<comment type="caution">
    <text evidence="2">The sequence shown here is derived from an EMBL/GenBank/DDBJ whole genome shotgun (WGS) entry which is preliminary data.</text>
</comment>
<accession>A0ABS8WTD6</accession>